<comment type="caution">
    <text evidence="8">The sequence shown here is derived from an EMBL/GenBank/DDBJ whole genome shotgun (WGS) entry which is preliminary data.</text>
</comment>
<dbReference type="InterPro" id="IPR017853">
    <property type="entry name" value="GH"/>
</dbReference>
<gene>
    <name evidence="8" type="ORF">PCOR1329_LOCUS74171</name>
</gene>
<dbReference type="PANTHER" id="PTHR31308">
    <property type="match status" value="1"/>
</dbReference>
<dbReference type="InterPro" id="IPR041036">
    <property type="entry name" value="GH5_C"/>
</dbReference>
<dbReference type="InterPro" id="IPR001547">
    <property type="entry name" value="Glyco_hydro_5"/>
</dbReference>
<evidence type="ECO:0000256" key="5">
    <source>
        <dbReference type="SAM" id="MobiDB-lite"/>
    </source>
</evidence>
<dbReference type="Gene3D" id="2.60.40.1180">
    <property type="entry name" value="Golgi alpha-mannosidase II"/>
    <property type="match status" value="1"/>
</dbReference>
<reference evidence="8" key="1">
    <citation type="submission" date="2023-10" db="EMBL/GenBank/DDBJ databases">
        <authorList>
            <person name="Chen Y."/>
            <person name="Shah S."/>
            <person name="Dougan E. K."/>
            <person name="Thang M."/>
            <person name="Chan C."/>
        </authorList>
    </citation>
    <scope>NUCLEOTIDE SEQUENCE [LARGE SCALE GENOMIC DNA]</scope>
</reference>
<dbReference type="Pfam" id="PF00150">
    <property type="entry name" value="Cellulase"/>
    <property type="match status" value="1"/>
</dbReference>
<protein>
    <recommendedName>
        <fullName evidence="10">Endoglycoceramidase</fullName>
    </recommendedName>
</protein>
<organism evidence="8 9">
    <name type="scientific">Prorocentrum cordatum</name>
    <dbReference type="NCBI Taxonomy" id="2364126"/>
    <lineage>
        <taxon>Eukaryota</taxon>
        <taxon>Sar</taxon>
        <taxon>Alveolata</taxon>
        <taxon>Dinophyceae</taxon>
        <taxon>Prorocentrales</taxon>
        <taxon>Prorocentraceae</taxon>
        <taxon>Prorocentrum</taxon>
    </lineage>
</organism>
<dbReference type="InterPro" id="IPR052066">
    <property type="entry name" value="Glycosphingolipid_Hydrolases"/>
</dbReference>
<proteinExistence type="inferred from homology"/>
<dbReference type="Proteomes" id="UP001189429">
    <property type="component" value="Unassembled WGS sequence"/>
</dbReference>
<evidence type="ECO:0000256" key="2">
    <source>
        <dbReference type="ARBA" id="ARBA00022801"/>
    </source>
</evidence>
<dbReference type="SUPFAM" id="SSF51445">
    <property type="entry name" value="(Trans)glycosidases"/>
    <property type="match status" value="1"/>
</dbReference>
<sequence length="564" mass="61361">GDMPDLRLGCTSGAEPRGAGIGPQWPMHRRRGAVELESATRGDTDWRQDPDSEAVRSWARGRGARVSLRLRADGSGERVFVDPQGRERVFHGTNVVVKGAPWLPRLDHFDPLTSLVQRDFDFLLDAGINLIRLGVMWPGAEPARGEYNETYFSSVREIVKTAGSRGVYVLLDMHQDLLSEHFCGEGIPSWAVEPLKRHWERFPVPLWARPVEPGADGFPTRQDCAEIFSENPFSHGWATGQGTIAAGHAYDSLFLNVNNMTEAWGAFWAKTASAVKGLDNVLGFELMNEPFAGDPFTHPLLLEPGRADRERLQPAYDAVVRHIRAVDDATLVFFAGVTWDNVHPAGFTAAPGGAQDRANRSVLSYHYYVPPQGRDFEAYLRTRRQDATRLGTGLMMTESCCEQLHDLAVPALGAAGHSWIHWEWKDWCREDLDDASRASSSQGAAWGACKTGFGAGPWSEVPYLPAVAGTLGGTAWNASTGVFTATFRPDPSLAGGTEALVSPVSFPAGYDVAVEPAVLAVERRPEAARVLLTPLANASASQVVTVTITRRSPGAAKAAEVLVV</sequence>
<evidence type="ECO:0000259" key="6">
    <source>
        <dbReference type="Pfam" id="PF00150"/>
    </source>
</evidence>
<evidence type="ECO:0000256" key="3">
    <source>
        <dbReference type="ARBA" id="ARBA00023295"/>
    </source>
</evidence>
<feature type="region of interest" description="Disordered" evidence="5">
    <location>
        <begin position="1"/>
        <end position="26"/>
    </location>
</feature>
<evidence type="ECO:0000259" key="7">
    <source>
        <dbReference type="Pfam" id="PF18564"/>
    </source>
</evidence>
<feature type="non-terminal residue" evidence="8">
    <location>
        <position position="1"/>
    </location>
</feature>
<evidence type="ECO:0000313" key="8">
    <source>
        <dbReference type="EMBL" id="CAK0895425.1"/>
    </source>
</evidence>
<dbReference type="PANTHER" id="PTHR31308:SF3">
    <property type="entry name" value="ENDOGLYCOCERAMIDASE"/>
    <property type="match status" value="1"/>
</dbReference>
<dbReference type="EMBL" id="CAUYUJ010020037">
    <property type="protein sequence ID" value="CAK0895425.1"/>
    <property type="molecule type" value="Genomic_DNA"/>
</dbReference>
<dbReference type="InterPro" id="IPR013780">
    <property type="entry name" value="Glyco_hydro_b"/>
</dbReference>
<keyword evidence="3 4" id="KW-0326">Glycosidase</keyword>
<keyword evidence="2 4" id="KW-0378">Hydrolase</keyword>
<evidence type="ECO:0000313" key="9">
    <source>
        <dbReference type="Proteomes" id="UP001189429"/>
    </source>
</evidence>
<dbReference type="Pfam" id="PF18564">
    <property type="entry name" value="Glyco_hydro_5_C"/>
    <property type="match status" value="1"/>
</dbReference>
<evidence type="ECO:0000256" key="4">
    <source>
        <dbReference type="RuleBase" id="RU361153"/>
    </source>
</evidence>
<name>A0ABN9X7K2_9DINO</name>
<comment type="similarity">
    <text evidence="1 4">Belongs to the glycosyl hydrolase 5 (cellulase A) family.</text>
</comment>
<evidence type="ECO:0008006" key="10">
    <source>
        <dbReference type="Google" id="ProtNLM"/>
    </source>
</evidence>
<dbReference type="Gene3D" id="3.20.20.80">
    <property type="entry name" value="Glycosidases"/>
    <property type="match status" value="1"/>
</dbReference>
<feature type="domain" description="Glycoside hydrolase family 5 C-terminal" evidence="7">
    <location>
        <begin position="462"/>
        <end position="548"/>
    </location>
</feature>
<keyword evidence="9" id="KW-1185">Reference proteome</keyword>
<evidence type="ECO:0000256" key="1">
    <source>
        <dbReference type="ARBA" id="ARBA00005641"/>
    </source>
</evidence>
<feature type="domain" description="Glycoside hydrolase family 5" evidence="6">
    <location>
        <begin position="120"/>
        <end position="373"/>
    </location>
</feature>
<accession>A0ABN9X7K2</accession>